<reference evidence="4" key="1">
    <citation type="submission" date="2016-08" db="EMBL/GenBank/DDBJ databases">
        <authorList>
            <person name="Wibberg D."/>
        </authorList>
    </citation>
    <scope>NUCLEOTIDE SEQUENCE [LARGE SCALE GENOMIC DNA]</scope>
</reference>
<dbReference type="PRINTS" id="PR00080">
    <property type="entry name" value="SDRFAMILY"/>
</dbReference>
<dbReference type="PRINTS" id="PR00081">
    <property type="entry name" value="GDHRDH"/>
</dbReference>
<accession>A0A1R3SWQ8</accession>
<comment type="similarity">
    <text evidence="1">Belongs to the short-chain dehydrogenases/reductases (SDR) family.</text>
</comment>
<dbReference type="InterPro" id="IPR002347">
    <property type="entry name" value="SDR_fam"/>
</dbReference>
<dbReference type="PANTHER" id="PTHR43477">
    <property type="entry name" value="DIHYDROANTICAPSIN 7-DEHYDROGENASE"/>
    <property type="match status" value="1"/>
</dbReference>
<evidence type="ECO:0000313" key="4">
    <source>
        <dbReference type="Proteomes" id="UP000187464"/>
    </source>
</evidence>
<evidence type="ECO:0000313" key="3">
    <source>
        <dbReference type="EMBL" id="SCD19400.1"/>
    </source>
</evidence>
<sequence>MGQIVITGASSAIGWAIAEELSTIGKPMLLQGTRKHELPLNELSANAEFVMADFSSPAALEHFISRLTDVDILVNAAACTITELLPQTRDESIDKMIAVNIAALVKICKAIIPPMCAKRSGVIVNITSVAASKVYRGQSVYAGTKAFSEAFSKGIAAEYGRKGVRCNCVAPGCINSGTLKLLAHIAKDKINQSNAMAKMGEPRDVAAAVAFLCREENAFINGTVLHVDGGQWIGL</sequence>
<dbReference type="KEGG" id="psac:PSM36_0570"/>
<dbReference type="AlphaFoldDB" id="A0A1R3SWQ8"/>
<organism evidence="3 4">
    <name type="scientific">Proteiniphilum saccharofermentans</name>
    <dbReference type="NCBI Taxonomy" id="1642647"/>
    <lineage>
        <taxon>Bacteria</taxon>
        <taxon>Pseudomonadati</taxon>
        <taxon>Bacteroidota</taxon>
        <taxon>Bacteroidia</taxon>
        <taxon>Bacteroidales</taxon>
        <taxon>Dysgonomonadaceae</taxon>
        <taxon>Proteiniphilum</taxon>
    </lineage>
</organism>
<evidence type="ECO:0000256" key="2">
    <source>
        <dbReference type="ARBA" id="ARBA00023002"/>
    </source>
</evidence>
<dbReference type="SUPFAM" id="SSF51735">
    <property type="entry name" value="NAD(P)-binding Rossmann-fold domains"/>
    <property type="match status" value="1"/>
</dbReference>
<dbReference type="RefSeq" id="WP_076928694.1">
    <property type="nucleotide sequence ID" value="NZ_LT605205.1"/>
</dbReference>
<dbReference type="Gene3D" id="3.40.50.720">
    <property type="entry name" value="NAD(P)-binding Rossmann-like Domain"/>
    <property type="match status" value="1"/>
</dbReference>
<dbReference type="InterPro" id="IPR051122">
    <property type="entry name" value="SDR_DHRS6-like"/>
</dbReference>
<gene>
    <name evidence="3" type="ORF">PSM36_0570</name>
</gene>
<dbReference type="PANTHER" id="PTHR43477:SF1">
    <property type="entry name" value="DIHYDROANTICAPSIN 7-DEHYDROGENASE"/>
    <property type="match status" value="1"/>
</dbReference>
<proteinExistence type="inferred from homology"/>
<dbReference type="InterPro" id="IPR020904">
    <property type="entry name" value="Sc_DH/Rdtase_CS"/>
</dbReference>
<keyword evidence="4" id="KW-1185">Reference proteome</keyword>
<dbReference type="GO" id="GO:0016491">
    <property type="term" value="F:oxidoreductase activity"/>
    <property type="evidence" value="ECO:0007669"/>
    <property type="project" value="UniProtKB-KW"/>
</dbReference>
<dbReference type="EMBL" id="LT605205">
    <property type="protein sequence ID" value="SCD19400.1"/>
    <property type="molecule type" value="Genomic_DNA"/>
</dbReference>
<name>A0A1R3SWQ8_9BACT</name>
<evidence type="ECO:0000256" key="1">
    <source>
        <dbReference type="ARBA" id="ARBA00006484"/>
    </source>
</evidence>
<keyword evidence="2" id="KW-0560">Oxidoreductase</keyword>
<dbReference type="STRING" id="1642647.PSM36_0570"/>
<protein>
    <submittedName>
        <fullName evidence="3">Beta-Keto acyl carrier protein reductase</fullName>
    </submittedName>
</protein>
<dbReference type="Proteomes" id="UP000187464">
    <property type="component" value="Chromosome I"/>
</dbReference>
<dbReference type="Pfam" id="PF13561">
    <property type="entry name" value="adh_short_C2"/>
    <property type="match status" value="1"/>
</dbReference>
<dbReference type="PROSITE" id="PS00061">
    <property type="entry name" value="ADH_SHORT"/>
    <property type="match status" value="1"/>
</dbReference>
<dbReference type="InterPro" id="IPR036291">
    <property type="entry name" value="NAD(P)-bd_dom_sf"/>
</dbReference>